<evidence type="ECO:0000313" key="5">
    <source>
        <dbReference type="Proteomes" id="UP000785679"/>
    </source>
</evidence>
<dbReference type="InterPro" id="IPR045759">
    <property type="entry name" value="Ap4A_phos1/2_N"/>
</dbReference>
<accession>A0A8J8NMV2</accession>
<evidence type="ECO:0000259" key="2">
    <source>
        <dbReference type="Pfam" id="PF09830"/>
    </source>
</evidence>
<proteinExistence type="predicted"/>
<evidence type="ECO:0000313" key="4">
    <source>
        <dbReference type="EMBL" id="TNV78192.1"/>
    </source>
</evidence>
<dbReference type="GO" id="GO:0005524">
    <property type="term" value="F:ATP binding"/>
    <property type="evidence" value="ECO:0007669"/>
    <property type="project" value="InterPro"/>
</dbReference>
<feature type="region of interest" description="Disordered" evidence="1">
    <location>
        <begin position="1"/>
        <end position="22"/>
    </location>
</feature>
<organism evidence="4 5">
    <name type="scientific">Halteria grandinella</name>
    <dbReference type="NCBI Taxonomy" id="5974"/>
    <lineage>
        <taxon>Eukaryota</taxon>
        <taxon>Sar</taxon>
        <taxon>Alveolata</taxon>
        <taxon>Ciliophora</taxon>
        <taxon>Intramacronucleata</taxon>
        <taxon>Spirotrichea</taxon>
        <taxon>Stichotrichia</taxon>
        <taxon>Sporadotrichida</taxon>
        <taxon>Halteriidae</taxon>
        <taxon>Halteria</taxon>
    </lineage>
</organism>
<protein>
    <recommendedName>
        <fullName evidence="6">ATP adenylyltransferase</fullName>
    </recommendedName>
</protein>
<evidence type="ECO:0000256" key="1">
    <source>
        <dbReference type="SAM" id="MobiDB-lite"/>
    </source>
</evidence>
<evidence type="ECO:0000259" key="3">
    <source>
        <dbReference type="Pfam" id="PF19327"/>
    </source>
</evidence>
<dbReference type="GO" id="GO:0003877">
    <property type="term" value="F:ATP:ADP adenylyltransferase activity"/>
    <property type="evidence" value="ECO:0007669"/>
    <property type="project" value="InterPro"/>
</dbReference>
<dbReference type="PANTHER" id="PTHR38420">
    <property type="entry name" value="AP-4-A PHOSPHORYLASE II"/>
    <property type="match status" value="1"/>
</dbReference>
<evidence type="ECO:0008006" key="6">
    <source>
        <dbReference type="Google" id="ProtNLM"/>
    </source>
</evidence>
<dbReference type="Gene3D" id="3.30.428.70">
    <property type="match status" value="1"/>
</dbReference>
<dbReference type="InterPro" id="IPR036265">
    <property type="entry name" value="HIT-like_sf"/>
</dbReference>
<dbReference type="GO" id="GO:0009117">
    <property type="term" value="P:nucleotide metabolic process"/>
    <property type="evidence" value="ECO:0007669"/>
    <property type="project" value="InterPro"/>
</dbReference>
<dbReference type="Proteomes" id="UP000785679">
    <property type="component" value="Unassembled WGS sequence"/>
</dbReference>
<sequence length="304" mass="35232">MLQKKEGSGPVQGQGEERGANIQDAQQRELIERHRKIANAFRKSDVFLEPFEEGICIRDNLTRTHRLLFNKNPARENHVLIITKQKEKQGDLLNQHDFEASIPVMKALNGVLFYNSGPDAGASESHKHLQVLPFDNIPGKKLPIHQKIMEALKKNGEDKERSHLSLDKFDQCILPEYQEIRHTVCSLDQVKLNGINNDYQFEEACRMYLSAYQQCLERVDNSSGRIHYNFMMTKDWMLIVLRKQAKIEENGFRINSLGYMGLLFARNEEQLQFINSEKPIEILEKLAKPMQGRNEQPFLRGISR</sequence>
<feature type="domain" description="Ap4A phosphorylase 1/2 N-terminal" evidence="3">
    <location>
        <begin position="33"/>
        <end position="148"/>
    </location>
</feature>
<dbReference type="EMBL" id="RRYP01010739">
    <property type="protein sequence ID" value="TNV78192.1"/>
    <property type="molecule type" value="Genomic_DNA"/>
</dbReference>
<dbReference type="Pfam" id="PF19327">
    <property type="entry name" value="Ap4A_phos_N"/>
    <property type="match status" value="1"/>
</dbReference>
<dbReference type="AlphaFoldDB" id="A0A8J8NMV2"/>
<dbReference type="SUPFAM" id="SSF54197">
    <property type="entry name" value="HIT-like"/>
    <property type="match status" value="1"/>
</dbReference>
<dbReference type="InterPro" id="IPR043171">
    <property type="entry name" value="Ap4A_phos1/2-like"/>
</dbReference>
<dbReference type="InterPro" id="IPR009163">
    <property type="entry name" value="Ap4A_phos1/2"/>
</dbReference>
<reference evidence="4" key="1">
    <citation type="submission" date="2019-06" db="EMBL/GenBank/DDBJ databases">
        <authorList>
            <person name="Zheng W."/>
        </authorList>
    </citation>
    <scope>NUCLEOTIDE SEQUENCE</scope>
    <source>
        <strain evidence="4">QDHG01</strain>
    </source>
</reference>
<dbReference type="Pfam" id="PF09830">
    <property type="entry name" value="ATP_transf"/>
    <property type="match status" value="1"/>
</dbReference>
<dbReference type="PANTHER" id="PTHR38420:SF1">
    <property type="entry name" value="PUTATIVE (AFU_ORTHOLOGUE AFUA_5G14690)-RELATED"/>
    <property type="match status" value="1"/>
</dbReference>
<dbReference type="OrthoDB" id="311648at2759"/>
<gene>
    <name evidence="4" type="ORF">FGO68_gene10444</name>
</gene>
<name>A0A8J8NMV2_HALGN</name>
<feature type="domain" description="ATP adenylyltransferase C-terminal" evidence="2">
    <location>
        <begin position="198"/>
        <end position="288"/>
    </location>
</feature>
<comment type="caution">
    <text evidence="4">The sequence shown here is derived from an EMBL/GenBank/DDBJ whole genome shotgun (WGS) entry which is preliminary data.</text>
</comment>
<keyword evidence="5" id="KW-1185">Reference proteome</keyword>
<dbReference type="InterPro" id="IPR019200">
    <property type="entry name" value="ATP_adenylylTrfase_C"/>
</dbReference>